<dbReference type="UniPathway" id="UPA00251">
    <property type="reaction ID" value="UER00324"/>
</dbReference>
<dbReference type="OrthoDB" id="5770094at2"/>
<keyword evidence="1" id="KW-0472">Membrane</keyword>
<dbReference type="GO" id="GO:0006782">
    <property type="term" value="P:protoporphyrinogen IX biosynthetic process"/>
    <property type="evidence" value="ECO:0007669"/>
    <property type="project" value="UniProtKB-UniPathway"/>
</dbReference>
<reference evidence="2 3" key="1">
    <citation type="journal article" date="2015" name="Int. J. Syst. Evol. Microbiol.">
        <title>Burkholderia monticola sp. nov., isolated from mountain soil.</title>
        <authorList>
            <person name="Baek I."/>
            <person name="Seo B."/>
            <person name="Lee I."/>
            <person name="Yi H."/>
            <person name="Chun J."/>
        </authorList>
    </citation>
    <scope>NUCLEOTIDE SEQUENCE [LARGE SCALE GENOMIC DNA]</scope>
    <source>
        <strain evidence="2 3">JC2948</strain>
    </source>
</reference>
<dbReference type="RefSeq" id="WP_062130901.1">
    <property type="nucleotide sequence ID" value="NZ_LRBG01000035.1"/>
</dbReference>
<feature type="transmembrane region" description="Helical" evidence="1">
    <location>
        <begin position="113"/>
        <end position="134"/>
    </location>
</feature>
<evidence type="ECO:0000313" key="3">
    <source>
        <dbReference type="Proteomes" id="UP000075613"/>
    </source>
</evidence>
<accession>A0A149PIQ2</accession>
<protein>
    <submittedName>
        <fullName evidence="2">Uncharacterized protein</fullName>
    </submittedName>
</protein>
<feature type="transmembrane region" description="Helical" evidence="1">
    <location>
        <begin position="7"/>
        <end position="28"/>
    </location>
</feature>
<evidence type="ECO:0000313" key="2">
    <source>
        <dbReference type="EMBL" id="KXU84943.1"/>
    </source>
</evidence>
<dbReference type="EMBL" id="LRBG01000035">
    <property type="protein sequence ID" value="KXU84943.1"/>
    <property type="molecule type" value="Genomic_DNA"/>
</dbReference>
<keyword evidence="3" id="KW-1185">Reference proteome</keyword>
<dbReference type="STRING" id="1399968.CI15_21895"/>
<name>A0A149PIQ2_9BURK</name>
<evidence type="ECO:0000256" key="1">
    <source>
        <dbReference type="SAM" id="Phobius"/>
    </source>
</evidence>
<feature type="transmembrane region" description="Helical" evidence="1">
    <location>
        <begin position="83"/>
        <end position="101"/>
    </location>
</feature>
<dbReference type="AlphaFoldDB" id="A0A149PIQ2"/>
<keyword evidence="1" id="KW-0812">Transmembrane</keyword>
<keyword evidence="1" id="KW-1133">Transmembrane helix</keyword>
<proteinExistence type="predicted"/>
<organism evidence="2 3">
    <name type="scientific">Paraburkholderia monticola</name>
    <dbReference type="NCBI Taxonomy" id="1399968"/>
    <lineage>
        <taxon>Bacteria</taxon>
        <taxon>Pseudomonadati</taxon>
        <taxon>Pseudomonadota</taxon>
        <taxon>Betaproteobacteria</taxon>
        <taxon>Burkholderiales</taxon>
        <taxon>Burkholderiaceae</taxon>
        <taxon>Paraburkholderia</taxon>
    </lineage>
</organism>
<dbReference type="Pfam" id="PF03653">
    <property type="entry name" value="UPF0093"/>
    <property type="match status" value="1"/>
</dbReference>
<dbReference type="InterPro" id="IPR005265">
    <property type="entry name" value="HemJ-like"/>
</dbReference>
<feature type="transmembrane region" description="Helical" evidence="1">
    <location>
        <begin position="48"/>
        <end position="71"/>
    </location>
</feature>
<dbReference type="Proteomes" id="UP000075613">
    <property type="component" value="Unassembled WGS sequence"/>
</dbReference>
<comment type="caution">
    <text evidence="2">The sequence shown here is derived from an EMBL/GenBank/DDBJ whole genome shotgun (WGS) entry which is preliminary data.</text>
</comment>
<sequence length="170" mass="18799">MTTLLKFIHLAAIAIWSGGLIVLPYLFWQRRGLAAGTELDRLHRITRLVFVELTSPAAFVAIASGTVLIFLQATFVEWFTAKMVFVGIMAMLHVLAGLVLHDLYLPDGRFGRASAIALTIAYLVVIVAIIWIVLAKPQIDSNLFAPHLFEPGGLGRWLHHSFGETRIPTP</sequence>
<gene>
    <name evidence="2" type="ORF">CI15_21895</name>
</gene>